<dbReference type="PANTHER" id="PTHR10900">
    <property type="entry name" value="PERIOSTIN-RELATED"/>
    <property type="match status" value="1"/>
</dbReference>
<dbReference type="InterPro" id="IPR036378">
    <property type="entry name" value="FAS1_dom_sf"/>
</dbReference>
<organism evidence="2 3">
    <name type="scientific">Mesotoga infera</name>
    <dbReference type="NCBI Taxonomy" id="1236046"/>
    <lineage>
        <taxon>Bacteria</taxon>
        <taxon>Thermotogati</taxon>
        <taxon>Thermotogota</taxon>
        <taxon>Thermotogae</taxon>
        <taxon>Kosmotogales</taxon>
        <taxon>Kosmotogaceae</taxon>
        <taxon>Mesotoga</taxon>
    </lineage>
</organism>
<dbReference type="AlphaFoldDB" id="A0A7Z7LF40"/>
<dbReference type="SUPFAM" id="SSF82153">
    <property type="entry name" value="FAS1 domain"/>
    <property type="match status" value="2"/>
</dbReference>
<name>A0A7Z7LF40_9BACT</name>
<dbReference type="EMBL" id="LS974202">
    <property type="protein sequence ID" value="SSC12921.1"/>
    <property type="molecule type" value="Genomic_DNA"/>
</dbReference>
<keyword evidence="3" id="KW-1185">Reference proteome</keyword>
<dbReference type="FunFam" id="2.30.180.10:FF:000032">
    <property type="entry name" value="Fasciclin domain-containing protein, putative"/>
    <property type="match status" value="1"/>
</dbReference>
<dbReference type="SMART" id="SM00554">
    <property type="entry name" value="FAS1"/>
    <property type="match status" value="2"/>
</dbReference>
<dbReference type="GO" id="GO:0005615">
    <property type="term" value="C:extracellular space"/>
    <property type="evidence" value="ECO:0007669"/>
    <property type="project" value="TreeGrafter"/>
</dbReference>
<dbReference type="Pfam" id="PF02469">
    <property type="entry name" value="Fasciclin"/>
    <property type="match status" value="2"/>
</dbReference>
<dbReference type="InterPro" id="IPR050904">
    <property type="entry name" value="Adhesion/Biosynth-related"/>
</dbReference>
<evidence type="ECO:0000259" key="1">
    <source>
        <dbReference type="PROSITE" id="PS50213"/>
    </source>
</evidence>
<feature type="domain" description="FAS1" evidence="1">
    <location>
        <begin position="156"/>
        <end position="284"/>
    </location>
</feature>
<protein>
    <submittedName>
        <fullName evidence="2">Beta-Ig-H3/fasciclin</fullName>
    </submittedName>
</protein>
<dbReference type="KEGG" id="minf:MESINF_1477"/>
<sequence>MKKVFLVLVLIGLVFTGFSKNIVELAVSAGNFTTLVAAVEKAGLAGVLTGEGPFTVFAPTDEAFAKLPEGTIESLLNDIPALTRILTYHLVPGKYMSTDVVSLEYLKSAEGSAIPIKVEDGKVYVDNAMITAVDIEASNGVIHVIDSVILPPEKETRRIPEIAIEAGTFKTLVTALQEASLVEALMGEGPFTVFAPNDEAFSKLPEGTIESLLKDIPALKNILLYHVVPGIYMAEDVLNMRSLTALNGGQLTVNPNEVKIQGSKIVATDIIAANGVIHVIDAVMIPQ</sequence>
<proteinExistence type="predicted"/>
<dbReference type="PANTHER" id="PTHR10900:SF77">
    <property type="entry name" value="FI19380P1"/>
    <property type="match status" value="1"/>
</dbReference>
<feature type="domain" description="FAS1" evidence="1">
    <location>
        <begin position="19"/>
        <end position="149"/>
    </location>
</feature>
<evidence type="ECO:0000313" key="3">
    <source>
        <dbReference type="Proteomes" id="UP000250796"/>
    </source>
</evidence>
<accession>A0A7Z7LF40</accession>
<evidence type="ECO:0000313" key="2">
    <source>
        <dbReference type="EMBL" id="SSC12921.1"/>
    </source>
</evidence>
<dbReference type="PROSITE" id="PS50213">
    <property type="entry name" value="FAS1"/>
    <property type="match status" value="2"/>
</dbReference>
<reference evidence="2 3" key="1">
    <citation type="submission" date="2017-01" db="EMBL/GenBank/DDBJ databases">
        <authorList>
            <person name="Erauso G."/>
        </authorList>
    </citation>
    <scope>NUCLEOTIDE SEQUENCE [LARGE SCALE GENOMIC DNA]</scope>
    <source>
        <strain evidence="2">MESINF1</strain>
    </source>
</reference>
<dbReference type="Proteomes" id="UP000250796">
    <property type="component" value="Chromosome MESINF"/>
</dbReference>
<dbReference type="InterPro" id="IPR000782">
    <property type="entry name" value="FAS1_domain"/>
</dbReference>
<dbReference type="FunFam" id="2.30.180.10:FF:000019">
    <property type="entry name" value="Cell surface lipoprotein"/>
    <property type="match status" value="1"/>
</dbReference>
<dbReference type="Gene3D" id="2.30.180.10">
    <property type="entry name" value="FAS1 domain"/>
    <property type="match status" value="2"/>
</dbReference>
<dbReference type="RefSeq" id="WP_169699138.1">
    <property type="nucleotide sequence ID" value="NZ_LS974202.1"/>
</dbReference>
<gene>
    <name evidence="2" type="ORF">MESINF_1477</name>
</gene>